<proteinExistence type="predicted"/>
<dbReference type="STRING" id="67356.AQJ84_19615"/>
<evidence type="ECO:0000313" key="3">
    <source>
        <dbReference type="Proteomes" id="UP000037251"/>
    </source>
</evidence>
<reference evidence="3" key="1">
    <citation type="submission" date="2015-07" db="EMBL/GenBank/DDBJ databases">
        <authorList>
            <person name="Ju K.-S."/>
            <person name="Doroghazi J.R."/>
            <person name="Metcalf W.W."/>
        </authorList>
    </citation>
    <scope>NUCLEOTIDE SEQUENCE [LARGE SCALE GENOMIC DNA]</scope>
    <source>
        <strain evidence="3">NRRL 2290</strain>
    </source>
</reference>
<evidence type="ECO:0000313" key="2">
    <source>
        <dbReference type="EMBL" id="KOG36959.1"/>
    </source>
</evidence>
<accession>A0A0L8LFS3</accession>
<organism evidence="2 3">
    <name type="scientific">Streptomyces resistomycificus</name>
    <dbReference type="NCBI Taxonomy" id="67356"/>
    <lineage>
        <taxon>Bacteria</taxon>
        <taxon>Bacillati</taxon>
        <taxon>Actinomycetota</taxon>
        <taxon>Actinomycetes</taxon>
        <taxon>Kitasatosporales</taxon>
        <taxon>Streptomycetaceae</taxon>
        <taxon>Streptomyces</taxon>
        <taxon>Streptomyces aurantiacus group</taxon>
    </lineage>
</organism>
<dbReference type="eggNOG" id="ENOG5031J6A">
    <property type="taxonomic scope" value="Bacteria"/>
</dbReference>
<sequence length="186" mass="19547">MRTRGRTLRLTAVVAMVGLALTGFSSGRHHSRGGSGGGDGGGCSSSRQNHGGSSSYRDSDDDSYGSSGSSSGSGGGSSDRRRSTPTSSSTGGGDWLEDATVKLVSCATKKTPYATAEVTNPNGRKGTFTVRVNFMNARDDFPVYFGSTDVTVPAKGRKTVRVRFADWEDITTVDHCEAERDAYPVD</sequence>
<dbReference type="PATRIC" id="fig|67356.5.peg.2846"/>
<dbReference type="EMBL" id="LGUS01000117">
    <property type="protein sequence ID" value="KOG36959.1"/>
    <property type="molecule type" value="Genomic_DNA"/>
</dbReference>
<evidence type="ECO:0000256" key="1">
    <source>
        <dbReference type="SAM" id="MobiDB-lite"/>
    </source>
</evidence>
<feature type="compositionally biased region" description="Low complexity" evidence="1">
    <location>
        <begin position="44"/>
        <end position="56"/>
    </location>
</feature>
<feature type="region of interest" description="Disordered" evidence="1">
    <location>
        <begin position="24"/>
        <end position="95"/>
    </location>
</feature>
<name>A0A0L8LFS3_9ACTN</name>
<keyword evidence="3" id="KW-1185">Reference proteome</keyword>
<dbReference type="AlphaFoldDB" id="A0A0L8LFS3"/>
<dbReference type="RefSeq" id="WP_030042442.1">
    <property type="nucleotide sequence ID" value="NZ_KL575616.1"/>
</dbReference>
<comment type="caution">
    <text evidence="2">The sequence shown here is derived from an EMBL/GenBank/DDBJ whole genome shotgun (WGS) entry which is preliminary data.</text>
</comment>
<feature type="compositionally biased region" description="Gly residues" evidence="1">
    <location>
        <begin position="33"/>
        <end position="43"/>
    </location>
</feature>
<gene>
    <name evidence="2" type="ORF">ADK37_13175</name>
</gene>
<protein>
    <submittedName>
        <fullName evidence="2">Uncharacterized protein</fullName>
    </submittedName>
</protein>
<dbReference type="Proteomes" id="UP000037251">
    <property type="component" value="Unassembled WGS sequence"/>
</dbReference>
<dbReference type="OrthoDB" id="4334411at2"/>